<name>A0A5C4MC37_9ACTN</name>
<dbReference type="RefSeq" id="WP_139088012.1">
    <property type="nucleotide sequence ID" value="NZ_VDFR01000081.1"/>
</dbReference>
<organism evidence="1 3">
    <name type="scientific">Mumia zhuanghuii</name>
    <dbReference type="NCBI Taxonomy" id="2585211"/>
    <lineage>
        <taxon>Bacteria</taxon>
        <taxon>Bacillati</taxon>
        <taxon>Actinomycetota</taxon>
        <taxon>Actinomycetes</taxon>
        <taxon>Propionibacteriales</taxon>
        <taxon>Nocardioidaceae</taxon>
        <taxon>Mumia</taxon>
    </lineage>
</organism>
<reference evidence="1 3" key="1">
    <citation type="submission" date="2019-05" db="EMBL/GenBank/DDBJ databases">
        <title>Mumia sp. nov., isolated from the intestinal contents of plateau pika (Ochotona curzoniae) in the Qinghai-Tibet plateau of China.</title>
        <authorList>
            <person name="Tian Z."/>
        </authorList>
    </citation>
    <scope>NUCLEOTIDE SEQUENCE [LARGE SCALE GENOMIC DNA]</scope>
    <source>
        <strain evidence="3">527</strain>
        <strain evidence="1">Z527</strain>
    </source>
</reference>
<dbReference type="Pfam" id="PF12787">
    <property type="entry name" value="EcsC"/>
    <property type="match status" value="1"/>
</dbReference>
<protein>
    <recommendedName>
        <fullName evidence="4">EcsC family protein</fullName>
    </recommendedName>
</protein>
<comment type="caution">
    <text evidence="1">The sequence shown here is derived from an EMBL/GenBank/DDBJ whole genome shotgun (WGS) entry which is preliminary data.</text>
</comment>
<sequence>MGIAKTTAKFVGPRVAMSAGPKVTAGYVRVLLDRAIDGAGPFKPVRVACDARLALAGGRVEDAIGESVGIHVRYASAQGFLTNLGGVASMVVTIPANVAGLALLQCHLVAAIAYLRGYDLDDPRVRNAVMATLLGKDEVAKAVKDGRLPTTPMGLATSPVHDPALNEQIARAVTSALFGRVSGKQGATAFLRKVPVLGGGVGAVADARSTAQLASYARHELRDRRLPPRH</sequence>
<proteinExistence type="predicted"/>
<evidence type="ECO:0000313" key="3">
    <source>
        <dbReference type="Proteomes" id="UP000306740"/>
    </source>
</evidence>
<evidence type="ECO:0000313" key="1">
    <source>
        <dbReference type="EMBL" id="TNC33014.1"/>
    </source>
</evidence>
<dbReference type="EMBL" id="VDFR01000180">
    <property type="protein sequence ID" value="TNC33014.1"/>
    <property type="molecule type" value="Genomic_DNA"/>
</dbReference>
<dbReference type="Proteomes" id="UP000306740">
    <property type="component" value="Unassembled WGS sequence"/>
</dbReference>
<dbReference type="AlphaFoldDB" id="A0A5C4MC37"/>
<evidence type="ECO:0000313" key="2">
    <source>
        <dbReference type="EMBL" id="TNC43266.1"/>
    </source>
</evidence>
<gene>
    <name evidence="2" type="ORF">FHE65_18585</name>
    <name evidence="1" type="ORF">FHE65_29765</name>
</gene>
<dbReference type="InterPro" id="IPR024787">
    <property type="entry name" value="EcsC"/>
</dbReference>
<dbReference type="OrthoDB" id="1425703at2"/>
<dbReference type="EMBL" id="VDFR01000081">
    <property type="protein sequence ID" value="TNC43266.1"/>
    <property type="molecule type" value="Genomic_DNA"/>
</dbReference>
<accession>A0A5C4MC37</accession>
<evidence type="ECO:0008006" key="4">
    <source>
        <dbReference type="Google" id="ProtNLM"/>
    </source>
</evidence>